<keyword evidence="13" id="KW-0963">Cytoplasm</keyword>
<evidence type="ECO:0000259" key="15">
    <source>
        <dbReference type="Pfam" id="PF01225"/>
    </source>
</evidence>
<evidence type="ECO:0000256" key="2">
    <source>
        <dbReference type="ARBA" id="ARBA00022618"/>
    </source>
</evidence>
<evidence type="ECO:0000256" key="13">
    <source>
        <dbReference type="HAMAP-Rule" id="MF_00208"/>
    </source>
</evidence>
<dbReference type="SUPFAM" id="SSF63418">
    <property type="entry name" value="MurE/MurF N-terminal domain"/>
    <property type="match status" value="1"/>
</dbReference>
<dbReference type="AlphaFoldDB" id="A0A432WID4"/>
<dbReference type="Gene3D" id="3.40.1390.10">
    <property type="entry name" value="MurE/MurF, N-terminal domain"/>
    <property type="match status" value="1"/>
</dbReference>
<dbReference type="Proteomes" id="UP000288405">
    <property type="component" value="Unassembled WGS sequence"/>
</dbReference>
<feature type="binding site" evidence="13">
    <location>
        <position position="455"/>
    </location>
    <ligand>
        <name>meso-2,6-diaminopimelate</name>
        <dbReference type="ChEBI" id="CHEBI:57791"/>
    </ligand>
</feature>
<comment type="function">
    <text evidence="13">Catalyzes the addition of meso-diaminopimelic acid to the nucleotide precursor UDP-N-acetylmuramoyl-L-alanyl-D-glutamate (UMAG) in the biosynthesis of bacterial cell-wall peptidoglycan.</text>
</comment>
<evidence type="ECO:0000313" key="19">
    <source>
        <dbReference type="Proteomes" id="UP000288405"/>
    </source>
</evidence>
<comment type="catalytic activity">
    <reaction evidence="7 13">
        <text>UDP-N-acetyl-alpha-D-muramoyl-L-alanyl-D-glutamate + meso-2,6-diaminopimelate + ATP = UDP-N-acetyl-alpha-D-muramoyl-L-alanyl-gamma-D-glutamyl-meso-2,6-diaminopimelate + ADP + phosphate + H(+)</text>
        <dbReference type="Rhea" id="RHEA:23676"/>
        <dbReference type="ChEBI" id="CHEBI:15378"/>
        <dbReference type="ChEBI" id="CHEBI:30616"/>
        <dbReference type="ChEBI" id="CHEBI:43474"/>
        <dbReference type="ChEBI" id="CHEBI:57791"/>
        <dbReference type="ChEBI" id="CHEBI:83900"/>
        <dbReference type="ChEBI" id="CHEBI:83905"/>
        <dbReference type="ChEBI" id="CHEBI:456216"/>
        <dbReference type="EC" id="6.3.2.13"/>
    </reaction>
</comment>
<evidence type="ECO:0000313" key="18">
    <source>
        <dbReference type="EMBL" id="RUO33481.1"/>
    </source>
</evidence>
<evidence type="ECO:0000256" key="11">
    <source>
        <dbReference type="ARBA" id="ARBA00076158"/>
    </source>
</evidence>
<dbReference type="GO" id="GO:0071555">
    <property type="term" value="P:cell wall organization"/>
    <property type="evidence" value="ECO:0007669"/>
    <property type="project" value="UniProtKB-KW"/>
</dbReference>
<comment type="pathway">
    <text evidence="13 14">Cell wall biogenesis; peptidoglycan biosynthesis.</text>
</comment>
<dbReference type="Pfam" id="PF08245">
    <property type="entry name" value="Mur_ligase_M"/>
    <property type="match status" value="1"/>
</dbReference>
<evidence type="ECO:0000256" key="12">
    <source>
        <dbReference type="ARBA" id="ARBA00081560"/>
    </source>
</evidence>
<sequence>MIKLSALLPDCPYPLPDLAIQGLKLDSRRIAAGDAFIAVPGYDTDGRDYIDAAISAGACVVLADMDTWTTGEMESVWIIGVPHLKQRVSALADIFYGSPSSQLRVIGVTGTNGKTTVSHLIAQLWHELEPAAAVLGTIGSGILPQLLPEKNTTPDAVTVQQRLAGFKAEGARCVAMEVSSHALVQGRVDALRFDTIIATNISRDHLDYHGTMEAYVAAKRSLFTDFDAKARILNADDPVIATWGTSNDYWFSLNPKLAGRANTLVALDIEYTDAGTELTLAWFEHRLRIRSPLLGDFNVANLLAAMLSPLSAGYRLTDVAALVGRLRPVIGRMETFRREGYPLVLVDYAHTPDALEQVLRAARRHCHGKLWCVFGCGGDRDRGKRPQMGQVAARFADEIVVTDDNPRTEDPHTIIEDIVSGMPAGTHVHASPGRSQTVLATLRNAAADDVVVLAGKGHETYQIIGTKSVDYDERAWVESVLGGQS</sequence>
<feature type="binding site" evidence="13">
    <location>
        <position position="27"/>
    </location>
    <ligand>
        <name>UDP-N-acetyl-alpha-D-muramoyl-L-alanyl-D-glutamate</name>
        <dbReference type="ChEBI" id="CHEBI:83900"/>
    </ligand>
</feature>
<evidence type="ECO:0000256" key="7">
    <source>
        <dbReference type="ARBA" id="ARBA00050251"/>
    </source>
</evidence>
<organism evidence="18 19">
    <name type="scientific">Aliidiomarina sanyensis</name>
    <dbReference type="NCBI Taxonomy" id="1249555"/>
    <lineage>
        <taxon>Bacteria</taxon>
        <taxon>Pseudomonadati</taxon>
        <taxon>Pseudomonadota</taxon>
        <taxon>Gammaproteobacteria</taxon>
        <taxon>Alteromonadales</taxon>
        <taxon>Idiomarinaceae</taxon>
        <taxon>Aliidiomarina</taxon>
    </lineage>
</organism>
<dbReference type="PANTHER" id="PTHR23135:SF4">
    <property type="entry name" value="UDP-N-ACETYLMURAMOYL-L-ALANYL-D-GLUTAMATE--2,6-DIAMINOPIMELATE LIGASE MURE HOMOLOG, CHLOROPLASTIC"/>
    <property type="match status" value="1"/>
</dbReference>
<keyword evidence="2 13" id="KW-0132">Cell division</keyword>
<comment type="cofactor">
    <cofactor evidence="13">
        <name>Mg(2+)</name>
        <dbReference type="ChEBI" id="CHEBI:18420"/>
    </cofactor>
</comment>
<keyword evidence="13" id="KW-0460">Magnesium</keyword>
<feature type="binding site" evidence="13">
    <location>
        <begin position="110"/>
        <end position="116"/>
    </location>
    <ligand>
        <name>ATP</name>
        <dbReference type="ChEBI" id="CHEBI:30616"/>
    </ligand>
</feature>
<keyword evidence="5 13" id="KW-0131">Cell cycle</keyword>
<dbReference type="Gene3D" id="3.40.1190.10">
    <property type="entry name" value="Mur-like, catalytic domain"/>
    <property type="match status" value="1"/>
</dbReference>
<feature type="binding site" evidence="13">
    <location>
        <position position="185"/>
    </location>
    <ligand>
        <name>UDP-N-acetyl-alpha-D-muramoyl-L-alanyl-D-glutamate</name>
        <dbReference type="ChEBI" id="CHEBI:83900"/>
    </ligand>
</feature>
<comment type="caution">
    <text evidence="18">The sequence shown here is derived from an EMBL/GenBank/DDBJ whole genome shotgun (WGS) entry which is preliminary data.</text>
</comment>
<dbReference type="RefSeq" id="WP_126776790.1">
    <property type="nucleotide sequence ID" value="NZ_PIPM01000005.1"/>
</dbReference>
<keyword evidence="13" id="KW-0067">ATP-binding</keyword>
<accession>A0A432WID4</accession>
<keyword evidence="13" id="KW-0547">Nucleotide-binding</keyword>
<gene>
    <name evidence="13" type="primary">murE</name>
    <name evidence="18" type="ORF">CWE11_06460</name>
</gene>
<dbReference type="GO" id="GO:0051301">
    <property type="term" value="P:cell division"/>
    <property type="evidence" value="ECO:0007669"/>
    <property type="project" value="UniProtKB-KW"/>
</dbReference>
<comment type="PTM">
    <text evidence="13">Carboxylation is probably crucial for Mg(2+) binding and, consequently, for the gamma-phosphate positioning of ATP.</text>
</comment>
<feature type="binding site" evidence="13">
    <location>
        <begin position="404"/>
        <end position="407"/>
    </location>
    <ligand>
        <name>meso-2,6-diaminopimelate</name>
        <dbReference type="ChEBI" id="CHEBI:57791"/>
    </ligand>
</feature>
<feature type="binding site" evidence="13">
    <location>
        <position position="459"/>
    </location>
    <ligand>
        <name>meso-2,6-diaminopimelate</name>
        <dbReference type="ChEBI" id="CHEBI:57791"/>
    </ligand>
</feature>
<evidence type="ECO:0000259" key="16">
    <source>
        <dbReference type="Pfam" id="PF02875"/>
    </source>
</evidence>
<dbReference type="InterPro" id="IPR036615">
    <property type="entry name" value="Mur_ligase_C_dom_sf"/>
</dbReference>
<dbReference type="NCBIfam" id="TIGR01085">
    <property type="entry name" value="murE"/>
    <property type="match status" value="1"/>
</dbReference>
<protein>
    <recommendedName>
        <fullName evidence="9 13">UDP-N-acetylmuramoyl-L-alanyl-D-glutamate--2,6-diaminopimelate ligase</fullName>
        <ecNumber evidence="8 13">6.3.2.13</ecNumber>
    </recommendedName>
    <alternativeName>
        <fullName evidence="10 13">Meso-A2pm-adding enzyme</fullName>
    </alternativeName>
    <alternativeName>
        <fullName evidence="11 13">Meso-diaminopimelate-adding enzyme</fullName>
    </alternativeName>
    <alternativeName>
        <fullName evidence="12 13">UDP-MurNAc-L-Ala-D-Glu:meso-diaminopimelate ligase</fullName>
    </alternativeName>
    <alternativeName>
        <fullName evidence="13">UDP-MurNAc-tripeptide synthetase</fullName>
    </alternativeName>
    <alternativeName>
        <fullName evidence="13">UDP-N-acetylmuramyl-tripeptide synthetase</fullName>
    </alternativeName>
</protein>
<feature type="binding site" evidence="13">
    <location>
        <position position="179"/>
    </location>
    <ligand>
        <name>UDP-N-acetyl-alpha-D-muramoyl-L-alanyl-D-glutamate</name>
        <dbReference type="ChEBI" id="CHEBI:83900"/>
    </ligand>
</feature>
<evidence type="ECO:0000259" key="17">
    <source>
        <dbReference type="Pfam" id="PF08245"/>
    </source>
</evidence>
<name>A0A432WID4_9GAMM</name>
<keyword evidence="4 13" id="KW-0573">Peptidoglycan synthesis</keyword>
<feature type="binding site" evidence="13">
    <location>
        <position position="187"/>
    </location>
    <ligand>
        <name>UDP-N-acetyl-alpha-D-muramoyl-L-alanyl-D-glutamate</name>
        <dbReference type="ChEBI" id="CHEBI:83900"/>
    </ligand>
</feature>
<dbReference type="Pfam" id="PF02875">
    <property type="entry name" value="Mur_ligase_C"/>
    <property type="match status" value="1"/>
</dbReference>
<feature type="binding site" evidence="13">
    <location>
        <position position="25"/>
    </location>
    <ligand>
        <name>UDP-N-acetyl-alpha-D-muramoyl-L-alanyl-D-glutamate</name>
        <dbReference type="ChEBI" id="CHEBI:83900"/>
    </ligand>
</feature>
<comment type="caution">
    <text evidence="13">Lacks conserved residue(s) required for the propagation of feature annotation.</text>
</comment>
<dbReference type="EC" id="6.3.2.13" evidence="8 13"/>
<dbReference type="SUPFAM" id="SSF53244">
    <property type="entry name" value="MurD-like peptide ligases, peptide-binding domain"/>
    <property type="match status" value="1"/>
</dbReference>
<dbReference type="InterPro" id="IPR013221">
    <property type="entry name" value="Mur_ligase_cen"/>
</dbReference>
<dbReference type="NCBIfam" id="NF001123">
    <property type="entry name" value="PRK00139.1-1"/>
    <property type="match status" value="1"/>
</dbReference>
<dbReference type="GO" id="GO:0008765">
    <property type="term" value="F:UDP-N-acetylmuramoylalanyl-D-glutamate-2,6-diaminopimelate ligase activity"/>
    <property type="evidence" value="ECO:0007669"/>
    <property type="project" value="UniProtKB-UniRule"/>
</dbReference>
<evidence type="ECO:0000256" key="3">
    <source>
        <dbReference type="ARBA" id="ARBA00022960"/>
    </source>
</evidence>
<reference evidence="18 19" key="1">
    <citation type="journal article" date="2011" name="Front. Microbiol.">
        <title>Genomic signatures of strain selection and enhancement in Bacillus atrophaeus var. globigii, a historical biowarfare simulant.</title>
        <authorList>
            <person name="Gibbons H.S."/>
            <person name="Broomall S.M."/>
            <person name="McNew L.A."/>
            <person name="Daligault H."/>
            <person name="Chapman C."/>
            <person name="Bruce D."/>
            <person name="Karavis M."/>
            <person name="Krepps M."/>
            <person name="McGregor P.A."/>
            <person name="Hong C."/>
            <person name="Park K.H."/>
            <person name="Akmal A."/>
            <person name="Feldman A."/>
            <person name="Lin J.S."/>
            <person name="Chang W.E."/>
            <person name="Higgs B.W."/>
            <person name="Demirev P."/>
            <person name="Lindquist J."/>
            <person name="Liem A."/>
            <person name="Fochler E."/>
            <person name="Read T.D."/>
            <person name="Tapia R."/>
            <person name="Johnson S."/>
            <person name="Bishop-Lilly K.A."/>
            <person name="Detter C."/>
            <person name="Han C."/>
            <person name="Sozhamannan S."/>
            <person name="Rosenzweig C.N."/>
            <person name="Skowronski E.W."/>
        </authorList>
    </citation>
    <scope>NUCLEOTIDE SEQUENCE [LARGE SCALE GENOMIC DNA]</scope>
    <source>
        <strain evidence="18 19">GYP-17</strain>
    </source>
</reference>
<feature type="modified residue" description="N6-carboxylysine" evidence="13">
    <location>
        <position position="219"/>
    </location>
</feature>
<evidence type="ECO:0000256" key="10">
    <source>
        <dbReference type="ARBA" id="ARBA00075482"/>
    </source>
</evidence>
<dbReference type="PANTHER" id="PTHR23135">
    <property type="entry name" value="MUR LIGASE FAMILY MEMBER"/>
    <property type="match status" value="1"/>
</dbReference>
<dbReference type="UniPathway" id="UPA00219"/>
<dbReference type="GO" id="GO:0005524">
    <property type="term" value="F:ATP binding"/>
    <property type="evidence" value="ECO:0007669"/>
    <property type="project" value="UniProtKB-UniRule"/>
</dbReference>
<dbReference type="FunFam" id="3.90.190.20:FF:000006">
    <property type="entry name" value="UDP-N-acetylmuramoyl-L-alanyl-D-glutamate--2,6-diaminopimelate ligase"/>
    <property type="match status" value="1"/>
</dbReference>
<feature type="domain" description="Mur ligase N-terminal catalytic" evidence="15">
    <location>
        <begin position="20"/>
        <end position="67"/>
    </location>
</feature>
<feature type="binding site" evidence="13">
    <location>
        <position position="380"/>
    </location>
    <ligand>
        <name>meso-2,6-diaminopimelate</name>
        <dbReference type="ChEBI" id="CHEBI:57791"/>
    </ligand>
</feature>
<comment type="subcellular location">
    <subcellularLocation>
        <location evidence="13 14">Cytoplasm</location>
    </subcellularLocation>
</comment>
<evidence type="ECO:0000256" key="9">
    <source>
        <dbReference type="ARBA" id="ARBA00072883"/>
    </source>
</evidence>
<dbReference type="NCBIfam" id="NF001126">
    <property type="entry name" value="PRK00139.1-4"/>
    <property type="match status" value="1"/>
</dbReference>
<feature type="domain" description="Mur ligase C-terminal" evidence="16">
    <location>
        <begin position="331"/>
        <end position="457"/>
    </location>
</feature>
<dbReference type="GO" id="GO:0005737">
    <property type="term" value="C:cytoplasm"/>
    <property type="evidence" value="ECO:0007669"/>
    <property type="project" value="UniProtKB-SubCell"/>
</dbReference>
<evidence type="ECO:0000256" key="6">
    <source>
        <dbReference type="ARBA" id="ARBA00023316"/>
    </source>
</evidence>
<dbReference type="SUPFAM" id="SSF53623">
    <property type="entry name" value="MurD-like peptide ligases, catalytic domain"/>
    <property type="match status" value="1"/>
</dbReference>
<keyword evidence="19" id="KW-1185">Reference proteome</keyword>
<evidence type="ECO:0000256" key="8">
    <source>
        <dbReference type="ARBA" id="ARBA00066633"/>
    </source>
</evidence>
<dbReference type="InterPro" id="IPR000713">
    <property type="entry name" value="Mur_ligase_N"/>
</dbReference>
<feature type="short sequence motif" description="Meso-diaminopimelate recognition motif" evidence="13">
    <location>
        <begin position="404"/>
        <end position="407"/>
    </location>
</feature>
<feature type="domain" description="Mur ligase central" evidence="17">
    <location>
        <begin position="108"/>
        <end position="307"/>
    </location>
</feature>
<keyword evidence="13 18" id="KW-0436">Ligase</keyword>
<feature type="binding site" evidence="13">
    <location>
        <position position="151"/>
    </location>
    <ligand>
        <name>UDP-N-acetyl-alpha-D-muramoyl-L-alanyl-D-glutamate</name>
        <dbReference type="ChEBI" id="CHEBI:83900"/>
    </ligand>
</feature>
<dbReference type="GO" id="GO:0008360">
    <property type="term" value="P:regulation of cell shape"/>
    <property type="evidence" value="ECO:0007669"/>
    <property type="project" value="UniProtKB-KW"/>
</dbReference>
<evidence type="ECO:0000256" key="4">
    <source>
        <dbReference type="ARBA" id="ARBA00022984"/>
    </source>
</evidence>
<evidence type="ECO:0000256" key="14">
    <source>
        <dbReference type="RuleBase" id="RU004135"/>
    </source>
</evidence>
<dbReference type="Gene3D" id="3.90.190.20">
    <property type="entry name" value="Mur ligase, C-terminal domain"/>
    <property type="match status" value="1"/>
</dbReference>
<dbReference type="InterPro" id="IPR036565">
    <property type="entry name" value="Mur-like_cat_sf"/>
</dbReference>
<dbReference type="InterPro" id="IPR005761">
    <property type="entry name" value="UDP-N-AcMur-Glu-dNH2Pim_ligase"/>
</dbReference>
<proteinExistence type="inferred from homology"/>
<comment type="similarity">
    <text evidence="1 13">Belongs to the MurCDEF family. MurE subfamily.</text>
</comment>
<feature type="binding site" evidence="13">
    <location>
        <begin position="152"/>
        <end position="153"/>
    </location>
    <ligand>
        <name>UDP-N-acetyl-alpha-D-muramoyl-L-alanyl-D-glutamate</name>
        <dbReference type="ChEBI" id="CHEBI:83900"/>
    </ligand>
</feature>
<dbReference type="GO" id="GO:0009252">
    <property type="term" value="P:peptidoglycan biosynthetic process"/>
    <property type="evidence" value="ECO:0007669"/>
    <property type="project" value="UniProtKB-UniRule"/>
</dbReference>
<dbReference type="OrthoDB" id="9800958at2"/>
<dbReference type="EMBL" id="PIPM01000005">
    <property type="protein sequence ID" value="RUO33481.1"/>
    <property type="molecule type" value="Genomic_DNA"/>
</dbReference>
<dbReference type="HAMAP" id="MF_00208">
    <property type="entry name" value="MurE"/>
    <property type="match status" value="1"/>
</dbReference>
<evidence type="ECO:0000256" key="1">
    <source>
        <dbReference type="ARBA" id="ARBA00005898"/>
    </source>
</evidence>
<dbReference type="GO" id="GO:0000287">
    <property type="term" value="F:magnesium ion binding"/>
    <property type="evidence" value="ECO:0007669"/>
    <property type="project" value="UniProtKB-UniRule"/>
</dbReference>
<keyword evidence="6 13" id="KW-0961">Cell wall biogenesis/degradation</keyword>
<dbReference type="InterPro" id="IPR004101">
    <property type="entry name" value="Mur_ligase_C"/>
</dbReference>
<evidence type="ECO:0000256" key="5">
    <source>
        <dbReference type="ARBA" id="ARBA00023306"/>
    </source>
</evidence>
<dbReference type="Pfam" id="PF01225">
    <property type="entry name" value="Mur_ligase"/>
    <property type="match status" value="1"/>
</dbReference>
<dbReference type="InterPro" id="IPR035911">
    <property type="entry name" value="MurE/MurF_N"/>
</dbReference>
<keyword evidence="3 13" id="KW-0133">Cell shape</keyword>